<keyword evidence="2" id="KW-1185">Reference proteome</keyword>
<evidence type="ECO:0000313" key="1">
    <source>
        <dbReference type="EMBL" id="GEN36770.1"/>
    </source>
</evidence>
<comment type="caution">
    <text evidence="1">The sequence shown here is derived from an EMBL/GenBank/DDBJ whole genome shotgun (WGS) entry which is preliminary data.</text>
</comment>
<accession>A0A511VCZ7</accession>
<dbReference type="AlphaFoldDB" id="A0A511VCZ7"/>
<dbReference type="Proteomes" id="UP000321157">
    <property type="component" value="Unassembled WGS sequence"/>
</dbReference>
<evidence type="ECO:0000313" key="2">
    <source>
        <dbReference type="Proteomes" id="UP000321157"/>
    </source>
</evidence>
<gene>
    <name evidence="1" type="ORF">ADA01nite_42300</name>
</gene>
<reference evidence="1 2" key="1">
    <citation type="submission" date="2019-07" db="EMBL/GenBank/DDBJ databases">
        <title>Whole genome shotgun sequence of Aneurinibacillus danicus NBRC 102444.</title>
        <authorList>
            <person name="Hosoyama A."/>
            <person name="Uohara A."/>
            <person name="Ohji S."/>
            <person name="Ichikawa N."/>
        </authorList>
    </citation>
    <scope>NUCLEOTIDE SEQUENCE [LARGE SCALE GENOMIC DNA]</scope>
    <source>
        <strain evidence="1 2">NBRC 102444</strain>
    </source>
</reference>
<sequence length="134" mass="15811">MKKEMDIKGKKRTDLFTPTNQRCYPITHKITEKLQEIIKMLVTYEGRINFLKEIYISLHRLEEYITTLQELALQEKEGQRLVYYYVTIAQDIRSAVVQLRYLLRTSALPHKIEAQIAILHALNRKLLHAIDTAI</sequence>
<dbReference type="RefSeq" id="WP_146812396.1">
    <property type="nucleotide sequence ID" value="NZ_BJXX01000227.1"/>
</dbReference>
<organism evidence="1 2">
    <name type="scientific">Aneurinibacillus danicus</name>
    <dbReference type="NCBI Taxonomy" id="267746"/>
    <lineage>
        <taxon>Bacteria</taxon>
        <taxon>Bacillati</taxon>
        <taxon>Bacillota</taxon>
        <taxon>Bacilli</taxon>
        <taxon>Bacillales</taxon>
        <taxon>Paenibacillaceae</taxon>
        <taxon>Aneurinibacillus group</taxon>
        <taxon>Aneurinibacillus</taxon>
    </lineage>
</organism>
<proteinExistence type="predicted"/>
<dbReference type="EMBL" id="BJXX01000227">
    <property type="protein sequence ID" value="GEN36770.1"/>
    <property type="molecule type" value="Genomic_DNA"/>
</dbReference>
<dbReference type="OrthoDB" id="9843462at2"/>
<name>A0A511VCZ7_9BACL</name>
<protein>
    <submittedName>
        <fullName evidence="1">Uncharacterized protein</fullName>
    </submittedName>
</protein>